<dbReference type="Pfam" id="PF08085">
    <property type="entry name" value="Entericidin"/>
    <property type="match status" value="1"/>
</dbReference>
<feature type="chain" id="PRO_5046320090" evidence="7">
    <location>
        <begin position="20"/>
        <end position="44"/>
    </location>
</feature>
<proteinExistence type="inferred from homology"/>
<evidence type="ECO:0000256" key="1">
    <source>
        <dbReference type="ARBA" id="ARBA00010296"/>
    </source>
</evidence>
<comment type="similarity">
    <text evidence="1">Belongs to the EcnA/EcnB lipoprotein family.</text>
</comment>
<evidence type="ECO:0000256" key="2">
    <source>
        <dbReference type="ARBA" id="ARBA00022475"/>
    </source>
</evidence>
<evidence type="ECO:0000256" key="3">
    <source>
        <dbReference type="ARBA" id="ARBA00022729"/>
    </source>
</evidence>
<reference evidence="9" key="1">
    <citation type="journal article" date="2019" name="Int. J. Syst. Evol. Microbiol.">
        <title>The Global Catalogue of Microorganisms (GCM) 10K type strain sequencing project: providing services to taxonomists for standard genome sequencing and annotation.</title>
        <authorList>
            <consortium name="The Broad Institute Genomics Platform"/>
            <consortium name="The Broad Institute Genome Sequencing Center for Infectious Disease"/>
            <person name="Wu L."/>
            <person name="Ma J."/>
        </authorList>
    </citation>
    <scope>NUCLEOTIDE SEQUENCE [LARGE SCALE GENOMIC DNA]</scope>
    <source>
        <strain evidence="9">KCTC 42875</strain>
    </source>
</reference>
<protein>
    <submittedName>
        <fullName evidence="8">Entericidin A/B family lipoprotein</fullName>
    </submittedName>
</protein>
<evidence type="ECO:0000256" key="7">
    <source>
        <dbReference type="SAM" id="SignalP"/>
    </source>
</evidence>
<keyword evidence="4" id="KW-0472">Membrane</keyword>
<evidence type="ECO:0000256" key="6">
    <source>
        <dbReference type="ARBA" id="ARBA00023288"/>
    </source>
</evidence>
<dbReference type="EMBL" id="JBHRXK010000004">
    <property type="protein sequence ID" value="MFC3551406.1"/>
    <property type="molecule type" value="Genomic_DNA"/>
</dbReference>
<keyword evidence="6 8" id="KW-0449">Lipoprotein</keyword>
<keyword evidence="3 7" id="KW-0732">Signal</keyword>
<name>A0ABV7RP30_9GAMM</name>
<sequence>MKRVIVLLLLVLFSTATLSACNTMEGLGKDVQKLGGKVEQKAKN</sequence>
<dbReference type="PROSITE" id="PS51257">
    <property type="entry name" value="PROKAR_LIPOPROTEIN"/>
    <property type="match status" value="1"/>
</dbReference>
<keyword evidence="5" id="KW-0564">Palmitate</keyword>
<evidence type="ECO:0000313" key="8">
    <source>
        <dbReference type="EMBL" id="MFC3551406.1"/>
    </source>
</evidence>
<organism evidence="8 9">
    <name type="scientific">Lysobacter cavernae</name>
    <dbReference type="NCBI Taxonomy" id="1685901"/>
    <lineage>
        <taxon>Bacteria</taxon>
        <taxon>Pseudomonadati</taxon>
        <taxon>Pseudomonadota</taxon>
        <taxon>Gammaproteobacteria</taxon>
        <taxon>Lysobacterales</taxon>
        <taxon>Lysobacteraceae</taxon>
        <taxon>Lysobacter</taxon>
    </lineage>
</organism>
<evidence type="ECO:0000313" key="9">
    <source>
        <dbReference type="Proteomes" id="UP001595740"/>
    </source>
</evidence>
<dbReference type="RefSeq" id="WP_386759172.1">
    <property type="nucleotide sequence ID" value="NZ_JBHRXK010000004.1"/>
</dbReference>
<keyword evidence="2" id="KW-1003">Cell membrane</keyword>
<evidence type="ECO:0000256" key="5">
    <source>
        <dbReference type="ARBA" id="ARBA00023139"/>
    </source>
</evidence>
<evidence type="ECO:0000256" key="4">
    <source>
        <dbReference type="ARBA" id="ARBA00023136"/>
    </source>
</evidence>
<dbReference type="InterPro" id="IPR012556">
    <property type="entry name" value="Entericidin"/>
</dbReference>
<gene>
    <name evidence="8" type="ORF">ACFOLC_10335</name>
</gene>
<feature type="signal peptide" evidence="7">
    <location>
        <begin position="1"/>
        <end position="19"/>
    </location>
</feature>
<accession>A0ABV7RP30</accession>
<dbReference type="Proteomes" id="UP001595740">
    <property type="component" value="Unassembled WGS sequence"/>
</dbReference>
<comment type="caution">
    <text evidence="8">The sequence shown here is derived from an EMBL/GenBank/DDBJ whole genome shotgun (WGS) entry which is preliminary data.</text>
</comment>
<keyword evidence="9" id="KW-1185">Reference proteome</keyword>